<dbReference type="AlphaFoldDB" id="A0AA41XTL1"/>
<keyword evidence="1" id="KW-0732">Signal</keyword>
<evidence type="ECO:0000313" key="2">
    <source>
        <dbReference type="EMBL" id="MCV7381697.1"/>
    </source>
</evidence>
<reference evidence="2" key="2">
    <citation type="submission" date="2020-07" db="EMBL/GenBank/DDBJ databases">
        <authorList>
            <person name="Pettersson B.M.F."/>
            <person name="Behra P.R.K."/>
            <person name="Ramesh M."/>
            <person name="Das S."/>
            <person name="Dasgupta S."/>
            <person name="Kirsebom L.A."/>
        </authorList>
    </citation>
    <scope>NUCLEOTIDE SEQUENCE</scope>
    <source>
        <strain evidence="2">CCUG 55640</strain>
    </source>
</reference>
<feature type="signal peptide" evidence="1">
    <location>
        <begin position="1"/>
        <end position="24"/>
    </location>
</feature>
<sequence length="158" mass="16659">MRKAAPLAVGTVWAAAVFCPSAGADPTPDHYANVRTPSPPMRCQVSSDYGNRRGPTVVCQTAGFPQSPMNPAPYPGWAGDPLVLHQDQAIVSASGQFEWRTANLGLAPPGQPDTTLVEGQTYHLHGWTIAPAAGGTRFTNDATGHGMFIAGGYRVEPF</sequence>
<evidence type="ECO:0000313" key="4">
    <source>
        <dbReference type="Proteomes" id="UP000192319"/>
    </source>
</evidence>
<feature type="chain" id="PRO_5041390005" evidence="1">
    <location>
        <begin position="25"/>
        <end position="158"/>
    </location>
</feature>
<dbReference type="Proteomes" id="UP001141650">
    <property type="component" value="Unassembled WGS sequence"/>
</dbReference>
<organism evidence="2 5">
    <name type="scientific">Mycobacterium alsense</name>
    <dbReference type="NCBI Taxonomy" id="324058"/>
    <lineage>
        <taxon>Bacteria</taxon>
        <taxon>Bacillati</taxon>
        <taxon>Actinomycetota</taxon>
        <taxon>Actinomycetes</taxon>
        <taxon>Mycobacteriales</taxon>
        <taxon>Mycobacteriaceae</taxon>
        <taxon>Mycobacterium</taxon>
    </lineage>
</organism>
<protein>
    <submittedName>
        <fullName evidence="2">Uncharacterized protein</fullName>
    </submittedName>
</protein>
<dbReference type="RefSeq" id="WP_083138850.1">
    <property type="nucleotide sequence ID" value="NZ_JACKVH010000023.1"/>
</dbReference>
<reference evidence="2" key="3">
    <citation type="journal article" date="2022" name="BMC Genomics">
        <title>Comparative genome analysis of mycobacteria focusing on tRNA and non-coding RNA.</title>
        <authorList>
            <person name="Behra P.R.K."/>
            <person name="Pettersson B.M.F."/>
            <person name="Ramesh M."/>
            <person name="Das S."/>
            <person name="Dasgupta S."/>
            <person name="Kirsebom L.A."/>
        </authorList>
    </citation>
    <scope>NUCLEOTIDE SEQUENCE</scope>
    <source>
        <strain evidence="2">CCUG 55640</strain>
    </source>
</reference>
<dbReference type="EMBL" id="MVHD01000027">
    <property type="protein sequence ID" value="OQZ89780.1"/>
    <property type="molecule type" value="Genomic_DNA"/>
</dbReference>
<evidence type="ECO:0000256" key="1">
    <source>
        <dbReference type="SAM" id="SignalP"/>
    </source>
</evidence>
<gene>
    <name evidence="3" type="ORF">BST11_15720</name>
    <name evidence="2" type="ORF">H7K38_24070</name>
</gene>
<keyword evidence="4" id="KW-1185">Reference proteome</keyword>
<reference evidence="3 4" key="1">
    <citation type="submission" date="2017-02" db="EMBL/GenBank/DDBJ databases">
        <title>The new phylogeny of genus Mycobacterium.</title>
        <authorList>
            <person name="Tortoli E."/>
            <person name="Trovato A."/>
            <person name="Cirillo D.M."/>
        </authorList>
    </citation>
    <scope>NUCLEOTIDE SEQUENCE [LARGE SCALE GENOMIC DNA]</scope>
    <source>
        <strain evidence="3 4">DSM 45230</strain>
    </source>
</reference>
<evidence type="ECO:0000313" key="5">
    <source>
        <dbReference type="Proteomes" id="UP001141650"/>
    </source>
</evidence>
<proteinExistence type="predicted"/>
<accession>A0AA41XTL1</accession>
<dbReference type="Proteomes" id="UP000192319">
    <property type="component" value="Unassembled WGS sequence"/>
</dbReference>
<evidence type="ECO:0000313" key="3">
    <source>
        <dbReference type="EMBL" id="OQZ89780.1"/>
    </source>
</evidence>
<comment type="caution">
    <text evidence="2">The sequence shown here is derived from an EMBL/GenBank/DDBJ whole genome shotgun (WGS) entry which is preliminary data.</text>
</comment>
<name>A0AA41XTL1_9MYCO</name>
<dbReference type="EMBL" id="JACKVH010000023">
    <property type="protein sequence ID" value="MCV7381697.1"/>
    <property type="molecule type" value="Genomic_DNA"/>
</dbReference>